<feature type="transmembrane region" description="Helical" evidence="2">
    <location>
        <begin position="236"/>
        <end position="255"/>
    </location>
</feature>
<keyword evidence="2" id="KW-0472">Membrane</keyword>
<sequence length="573" mass="61570">MLRAIEWILLGAGSAGAILWGVHRHRPTRRAPWLLLAGAVATLALGDVFYAYDRMALADTSYLLMFALVALSLLQFTRGGALLVDRARLIDLVAFACSSMLVVWVFVISVDGRFGAVSPADVIGDLLLVGVATRLVVADHRNVAAILLLTGSIGMLTGDILYPLSGESAAAESTFVLLYLAWGLSALHPSMGRLTEPRPARMAPWRFRDTILLALSAATPPVVLIIEAVSGPVRNGVVIAVTGAITLLLMITRLADAVHQHSQALARERGLRSANTALVAAADVPAVEEAVRVAVTRLLPPGSVRRVILATDGARLPREDLSPLTDTARPSRDSRPSPADARSSRDGRPDGLGEAGSHSWWTSAADPDERTLICPLRLEPLAVARPSGGALIITGRREALVAGRDALEVLAGEAALALDRITLVEAIGRRDSDLYLRAVTGNTAEIMAVVDSDHRIRYASPGLRRLIGAGDLPPLTVLDDLVNSDDRETVRRALRTEGDGTVYCALHRTDGTQVFVAMAYRDLRHDRLVQGLVVTLRPVGNTGDVVDPAPHHEHQGELPAWVNRRSARHKFRY</sequence>
<feature type="transmembrane region" description="Helical" evidence="2">
    <location>
        <begin position="34"/>
        <end position="52"/>
    </location>
</feature>
<dbReference type="EMBL" id="JBHTMK010000019">
    <property type="protein sequence ID" value="MFD1366717.1"/>
    <property type="molecule type" value="Genomic_DNA"/>
</dbReference>
<dbReference type="CDD" id="cd00130">
    <property type="entry name" value="PAS"/>
    <property type="match status" value="1"/>
</dbReference>
<feature type="transmembrane region" description="Helical" evidence="2">
    <location>
        <begin position="58"/>
        <end position="77"/>
    </location>
</feature>
<accession>A0ABW4A982</accession>
<keyword evidence="4" id="KW-1185">Reference proteome</keyword>
<proteinExistence type="predicted"/>
<dbReference type="Proteomes" id="UP001597183">
    <property type="component" value="Unassembled WGS sequence"/>
</dbReference>
<gene>
    <name evidence="3" type="ORF">ACFQ5G_15295</name>
</gene>
<reference evidence="4" key="1">
    <citation type="journal article" date="2019" name="Int. J. Syst. Evol. Microbiol.">
        <title>The Global Catalogue of Microorganisms (GCM) 10K type strain sequencing project: providing services to taxonomists for standard genome sequencing and annotation.</title>
        <authorList>
            <consortium name="The Broad Institute Genomics Platform"/>
            <consortium name="The Broad Institute Genome Sequencing Center for Infectious Disease"/>
            <person name="Wu L."/>
            <person name="Ma J."/>
        </authorList>
    </citation>
    <scope>NUCLEOTIDE SEQUENCE [LARGE SCALE GENOMIC DNA]</scope>
    <source>
        <strain evidence="4">CCM 7526</strain>
    </source>
</reference>
<evidence type="ECO:0000313" key="4">
    <source>
        <dbReference type="Proteomes" id="UP001597183"/>
    </source>
</evidence>
<dbReference type="RefSeq" id="WP_317788080.1">
    <property type="nucleotide sequence ID" value="NZ_AP028461.1"/>
</dbReference>
<name>A0ABW4A982_9ACTN</name>
<feature type="region of interest" description="Disordered" evidence="1">
    <location>
        <begin position="318"/>
        <end position="362"/>
    </location>
</feature>
<feature type="compositionally biased region" description="Basic and acidic residues" evidence="1">
    <location>
        <begin position="342"/>
        <end position="351"/>
    </location>
</feature>
<keyword evidence="2" id="KW-0812">Transmembrane</keyword>
<dbReference type="InterPro" id="IPR000014">
    <property type="entry name" value="PAS"/>
</dbReference>
<comment type="caution">
    <text evidence="3">The sequence shown here is derived from an EMBL/GenBank/DDBJ whole genome shotgun (WGS) entry which is preliminary data.</text>
</comment>
<keyword evidence="2" id="KW-1133">Transmembrane helix</keyword>
<feature type="transmembrane region" description="Helical" evidence="2">
    <location>
        <begin position="210"/>
        <end position="230"/>
    </location>
</feature>
<dbReference type="InterPro" id="IPR035965">
    <property type="entry name" value="PAS-like_dom_sf"/>
</dbReference>
<feature type="transmembrane region" description="Helical" evidence="2">
    <location>
        <begin position="144"/>
        <end position="164"/>
    </location>
</feature>
<evidence type="ECO:0000256" key="2">
    <source>
        <dbReference type="SAM" id="Phobius"/>
    </source>
</evidence>
<evidence type="ECO:0000313" key="3">
    <source>
        <dbReference type="EMBL" id="MFD1366717.1"/>
    </source>
</evidence>
<protein>
    <submittedName>
        <fullName evidence="3">Diguanylate cyclase</fullName>
    </submittedName>
</protein>
<organism evidence="3 4">
    <name type="scientific">Actinoplanes sichuanensis</name>
    <dbReference type="NCBI Taxonomy" id="512349"/>
    <lineage>
        <taxon>Bacteria</taxon>
        <taxon>Bacillati</taxon>
        <taxon>Actinomycetota</taxon>
        <taxon>Actinomycetes</taxon>
        <taxon>Micromonosporales</taxon>
        <taxon>Micromonosporaceae</taxon>
        <taxon>Actinoplanes</taxon>
    </lineage>
</organism>
<feature type="transmembrane region" description="Helical" evidence="2">
    <location>
        <begin position="170"/>
        <end position="189"/>
    </location>
</feature>
<dbReference type="Gene3D" id="3.30.450.20">
    <property type="entry name" value="PAS domain"/>
    <property type="match status" value="1"/>
</dbReference>
<evidence type="ECO:0000256" key="1">
    <source>
        <dbReference type="SAM" id="MobiDB-lite"/>
    </source>
</evidence>
<feature type="transmembrane region" description="Helical" evidence="2">
    <location>
        <begin position="89"/>
        <end position="110"/>
    </location>
</feature>
<feature type="transmembrane region" description="Helical" evidence="2">
    <location>
        <begin position="6"/>
        <end position="22"/>
    </location>
</feature>
<dbReference type="SUPFAM" id="SSF55785">
    <property type="entry name" value="PYP-like sensor domain (PAS domain)"/>
    <property type="match status" value="1"/>
</dbReference>